<protein>
    <recommendedName>
        <fullName evidence="2">Biogenesis of lysosome-related organelles complex 1 subunit 5</fullName>
    </recommendedName>
</protein>
<dbReference type="GeneID" id="108666404"/>
<dbReference type="PANTHER" id="PTHR31784:SF2">
    <property type="entry name" value="BIOGENESIS OF LYSOSOME-RELATED ORGANELLES COMPLEX 1 SUBUNIT 5"/>
    <property type="match status" value="1"/>
</dbReference>
<feature type="coiled-coil region" evidence="3">
    <location>
        <begin position="98"/>
        <end position="136"/>
    </location>
</feature>
<dbReference type="RefSeq" id="XP_018008770.2">
    <property type="nucleotide sequence ID" value="XM_018153281.2"/>
</dbReference>
<evidence type="ECO:0000256" key="1">
    <source>
        <dbReference type="ARBA" id="ARBA00010754"/>
    </source>
</evidence>
<proteinExistence type="inferred from homology"/>
<dbReference type="KEGG" id="hazt:108666404"/>
<dbReference type="CTD" id="4379860"/>
<dbReference type="OMA" id="EFHERRQ"/>
<dbReference type="Pfam" id="PF14942">
    <property type="entry name" value="Muted"/>
    <property type="match status" value="1"/>
</dbReference>
<comment type="similarity">
    <text evidence="1">Belongs to the BLOC1S5 family.</text>
</comment>
<dbReference type="PANTHER" id="PTHR31784">
    <property type="entry name" value="BIOGENESIS OF LYSOSOME-RELATED ORGANELLES COMPLEX 1 SUBUNIT 5"/>
    <property type="match status" value="1"/>
</dbReference>
<sequence length="152" mass="17527">MAITSEVEEVFSRLFDHRPFLKGEISFFKREFEEKRGDREVEELFRALELTTEIKQAQVEKVVEASDANLPRTIADIQVALRMCHTSLDSDSRTSRLSSEIERQREDRQQRLAVAKAEVEAKLASINAAYDLKEKELREKFAKLDSSNTCDS</sequence>
<organism evidence="4 5">
    <name type="scientific">Hyalella azteca</name>
    <name type="common">Amphipod</name>
    <dbReference type="NCBI Taxonomy" id="294128"/>
    <lineage>
        <taxon>Eukaryota</taxon>
        <taxon>Metazoa</taxon>
        <taxon>Ecdysozoa</taxon>
        <taxon>Arthropoda</taxon>
        <taxon>Crustacea</taxon>
        <taxon>Multicrustacea</taxon>
        <taxon>Malacostraca</taxon>
        <taxon>Eumalacostraca</taxon>
        <taxon>Peracarida</taxon>
        <taxon>Amphipoda</taxon>
        <taxon>Senticaudata</taxon>
        <taxon>Talitrida</taxon>
        <taxon>Talitroidea</taxon>
        <taxon>Hyalellidae</taxon>
        <taxon>Hyalella</taxon>
    </lineage>
</organism>
<evidence type="ECO:0000256" key="2">
    <source>
        <dbReference type="ARBA" id="ARBA00019580"/>
    </source>
</evidence>
<dbReference type="OrthoDB" id="18964at2759"/>
<reference evidence="5" key="1">
    <citation type="submission" date="2025-08" db="UniProtKB">
        <authorList>
            <consortium name="RefSeq"/>
        </authorList>
    </citation>
    <scope>IDENTIFICATION</scope>
    <source>
        <tissue evidence="5">Whole organism</tissue>
    </source>
</reference>
<gene>
    <name evidence="5" type="primary">LOC108666404</name>
</gene>
<name>A0A8B7N586_HYAAZ</name>
<evidence type="ECO:0000313" key="4">
    <source>
        <dbReference type="Proteomes" id="UP000694843"/>
    </source>
</evidence>
<evidence type="ECO:0000313" key="5">
    <source>
        <dbReference type="RefSeq" id="XP_018008770.2"/>
    </source>
</evidence>
<dbReference type="Proteomes" id="UP000694843">
    <property type="component" value="Unplaced"/>
</dbReference>
<dbReference type="InterPro" id="IPR017243">
    <property type="entry name" value="Bloc1s5"/>
</dbReference>
<accession>A0A8B7N586</accession>
<evidence type="ECO:0000256" key="3">
    <source>
        <dbReference type="SAM" id="Coils"/>
    </source>
</evidence>
<dbReference type="GO" id="GO:0030133">
    <property type="term" value="C:transport vesicle"/>
    <property type="evidence" value="ECO:0007669"/>
    <property type="project" value="InterPro"/>
</dbReference>
<dbReference type="AlphaFoldDB" id="A0A8B7N586"/>
<dbReference type="GO" id="GO:0031083">
    <property type="term" value="C:BLOC-1 complex"/>
    <property type="evidence" value="ECO:0007669"/>
    <property type="project" value="InterPro"/>
</dbReference>
<keyword evidence="4" id="KW-1185">Reference proteome</keyword>
<keyword evidence="3" id="KW-0175">Coiled coil</keyword>